<sequence length="317" mass="34494">MRKTLSIIICCLFIVSVFVGCGILQKLGIEKDGSDELQPASSVAIGEEEAKKLSDKVPIHLYFANEDSSKLKLEVRHIPISEAKKSVNNLAGIVVKELINGPTKKGLKATIPEDTKLIKSSVPIKSGVATVNLSKDFVDKHPGGKEAERLTIYSIVNSLTEIKDIQEVKFLINGKVCETYKGFFKFDAAFPRNVSIISNEVTSDSETAESSSDLGASSSDNDSIADKDKLDNNDPEKDKDNQNKSETSKNDPNKDKDNSNKDNSDKDKSVKDKSSKDSSKENNSKKSGSGLDMEESDQSFSSDMSNITVDSDGTILE</sequence>
<comment type="caution">
    <text evidence="3">The sequence shown here is derived from an EMBL/GenBank/DDBJ whole genome shotgun (WGS) entry which is preliminary data.</text>
</comment>
<feature type="compositionally biased region" description="Low complexity" evidence="1">
    <location>
        <begin position="202"/>
        <end position="222"/>
    </location>
</feature>
<evidence type="ECO:0000313" key="3">
    <source>
        <dbReference type="EMBL" id="KNY27110.1"/>
    </source>
</evidence>
<evidence type="ECO:0000256" key="1">
    <source>
        <dbReference type="SAM" id="MobiDB-lite"/>
    </source>
</evidence>
<organism evidence="3 4">
    <name type="scientific">Pseudobacteroides cellulosolvens ATCC 35603 = DSM 2933</name>
    <dbReference type="NCBI Taxonomy" id="398512"/>
    <lineage>
        <taxon>Bacteria</taxon>
        <taxon>Bacillati</taxon>
        <taxon>Bacillota</taxon>
        <taxon>Clostridia</taxon>
        <taxon>Eubacteriales</taxon>
        <taxon>Oscillospiraceae</taxon>
        <taxon>Pseudobacteroides</taxon>
    </lineage>
</organism>
<proteinExistence type="predicted"/>
<feature type="compositionally biased region" description="Polar residues" evidence="1">
    <location>
        <begin position="298"/>
        <end position="311"/>
    </location>
</feature>
<dbReference type="SMART" id="SM00909">
    <property type="entry name" value="Germane"/>
    <property type="match status" value="1"/>
</dbReference>
<evidence type="ECO:0000259" key="2">
    <source>
        <dbReference type="SMART" id="SM00909"/>
    </source>
</evidence>
<dbReference type="AlphaFoldDB" id="A0A0L6JMZ8"/>
<accession>A0A0L6JMZ8</accession>
<dbReference type="Pfam" id="PF10646">
    <property type="entry name" value="Germane"/>
    <property type="match status" value="1"/>
</dbReference>
<dbReference type="EMBL" id="LGTC01000001">
    <property type="protein sequence ID" value="KNY27110.1"/>
    <property type="molecule type" value="Genomic_DNA"/>
</dbReference>
<evidence type="ECO:0000313" key="4">
    <source>
        <dbReference type="Proteomes" id="UP000036923"/>
    </source>
</evidence>
<dbReference type="PROSITE" id="PS51257">
    <property type="entry name" value="PROKAR_LIPOPROTEIN"/>
    <property type="match status" value="1"/>
</dbReference>
<dbReference type="STRING" id="398512.Bccel_2375"/>
<feature type="region of interest" description="Disordered" evidence="1">
    <location>
        <begin position="202"/>
        <end position="317"/>
    </location>
</feature>
<gene>
    <name evidence="3" type="ORF">Bccel_2375</name>
</gene>
<dbReference type="RefSeq" id="WP_050753389.1">
    <property type="nucleotide sequence ID" value="NZ_JQKC01000016.1"/>
</dbReference>
<protein>
    <submittedName>
        <fullName evidence="3">Lipoprotein LpqB, GerMN domain-containing protein</fullName>
    </submittedName>
</protein>
<feature type="domain" description="GerMN" evidence="2">
    <location>
        <begin position="91"/>
        <end position="181"/>
    </location>
</feature>
<dbReference type="Proteomes" id="UP000036923">
    <property type="component" value="Unassembled WGS sequence"/>
</dbReference>
<keyword evidence="4" id="KW-1185">Reference proteome</keyword>
<name>A0A0L6JMZ8_9FIRM</name>
<dbReference type="InterPro" id="IPR019606">
    <property type="entry name" value="GerMN"/>
</dbReference>
<dbReference type="OrthoDB" id="9809406at2"/>
<reference evidence="4" key="1">
    <citation type="submission" date="2015-07" db="EMBL/GenBank/DDBJ databases">
        <title>Near-Complete Genome Sequence of the Cellulolytic Bacterium Bacteroides (Pseudobacteroides) cellulosolvens ATCC 35603.</title>
        <authorList>
            <person name="Dassa B."/>
            <person name="Utturkar S.M."/>
            <person name="Klingeman D.M."/>
            <person name="Hurt R.A."/>
            <person name="Keller M."/>
            <person name="Xu J."/>
            <person name="Reddy Y.H.K."/>
            <person name="Borovok I."/>
            <person name="Grinberg I.R."/>
            <person name="Lamed R."/>
            <person name="Zhivin O."/>
            <person name="Bayer E.A."/>
            <person name="Brown S.D."/>
        </authorList>
    </citation>
    <scope>NUCLEOTIDE SEQUENCE [LARGE SCALE GENOMIC DNA]</scope>
    <source>
        <strain evidence="4">DSM 2933</strain>
    </source>
</reference>
<keyword evidence="3" id="KW-0449">Lipoprotein</keyword>
<dbReference type="eggNOG" id="COG5401">
    <property type="taxonomic scope" value="Bacteria"/>
</dbReference>
<feature type="compositionally biased region" description="Basic and acidic residues" evidence="1">
    <location>
        <begin position="224"/>
        <end position="284"/>
    </location>
</feature>